<keyword evidence="1" id="KW-0472">Membrane</keyword>
<feature type="transmembrane region" description="Helical" evidence="1">
    <location>
        <begin position="54"/>
        <end position="73"/>
    </location>
</feature>
<gene>
    <name evidence="2" type="ORF">JE024_11660</name>
</gene>
<keyword evidence="1" id="KW-1133">Transmembrane helix</keyword>
<evidence type="ECO:0000313" key="2">
    <source>
        <dbReference type="EMBL" id="MBM9619374.1"/>
    </source>
</evidence>
<name>A0ABS2UPD5_9ACTN</name>
<feature type="transmembrane region" description="Helical" evidence="1">
    <location>
        <begin position="80"/>
        <end position="107"/>
    </location>
</feature>
<feature type="transmembrane region" description="Helical" evidence="1">
    <location>
        <begin position="20"/>
        <end position="39"/>
    </location>
</feature>
<sequence length="210" mass="22081">MTESVGEPRAEERRIRTVRVLLGIAAVGVAAQAAGLWAARPGGLLLVARVADHPLLFGWVTAGALVAAALAGLRRTAWRVLVGVLAGAGALVAVPVSLMLVLFSLPWPETTVDRAAPERSDRRLVVEEGADMIDPVWWVSLDTGSGLTVRRWPLACFNGDDPGDALTEAAWDGPHRIRLVSGEGGTARTQYVDVDPATGRPGPAEGRGLC</sequence>
<keyword evidence="3" id="KW-1185">Reference proteome</keyword>
<proteinExistence type="predicted"/>
<accession>A0ABS2UPD5</accession>
<evidence type="ECO:0000256" key="1">
    <source>
        <dbReference type="SAM" id="Phobius"/>
    </source>
</evidence>
<keyword evidence="1" id="KW-0812">Transmembrane</keyword>
<protein>
    <submittedName>
        <fullName evidence="2">Uncharacterized protein</fullName>
    </submittedName>
</protein>
<organism evidence="2 3">
    <name type="scientific">Streptomyces zhihengii</name>
    <dbReference type="NCBI Taxonomy" id="1818004"/>
    <lineage>
        <taxon>Bacteria</taxon>
        <taxon>Bacillati</taxon>
        <taxon>Actinomycetota</taxon>
        <taxon>Actinomycetes</taxon>
        <taxon>Kitasatosporales</taxon>
        <taxon>Streptomycetaceae</taxon>
        <taxon>Streptomyces</taxon>
    </lineage>
</organism>
<dbReference type="Proteomes" id="UP000664109">
    <property type="component" value="Unassembled WGS sequence"/>
</dbReference>
<dbReference type="RefSeq" id="WP_205373516.1">
    <property type="nucleotide sequence ID" value="NZ_JAFEJA010000001.1"/>
</dbReference>
<reference evidence="2 3" key="1">
    <citation type="journal article" date="2016" name="Arch. Microbiol.">
        <title>Streptomyces zhihengii sp. nov., isolated from rhizospheric soil of Psammosilene tunicoides.</title>
        <authorList>
            <person name="Huang M.J."/>
            <person name="Fei J.J."/>
            <person name="Salam N."/>
            <person name="Kim C.J."/>
            <person name="Hozzein W.N."/>
            <person name="Xiao M."/>
            <person name="Huang H.Q."/>
            <person name="Li W.J."/>
        </authorList>
    </citation>
    <scope>NUCLEOTIDE SEQUENCE [LARGE SCALE GENOMIC DNA]</scope>
    <source>
        <strain evidence="2 3">YIM T102</strain>
    </source>
</reference>
<evidence type="ECO:0000313" key="3">
    <source>
        <dbReference type="Proteomes" id="UP000664109"/>
    </source>
</evidence>
<dbReference type="EMBL" id="JAFEJA010000001">
    <property type="protein sequence ID" value="MBM9619374.1"/>
    <property type="molecule type" value="Genomic_DNA"/>
</dbReference>
<comment type="caution">
    <text evidence="2">The sequence shown here is derived from an EMBL/GenBank/DDBJ whole genome shotgun (WGS) entry which is preliminary data.</text>
</comment>